<protein>
    <submittedName>
        <fullName evidence="2">Uncharacterized protein</fullName>
    </submittedName>
</protein>
<keyword evidence="3" id="KW-1185">Reference proteome</keyword>
<dbReference type="OrthoDB" id="3267892at2759"/>
<reference evidence="2 3" key="1">
    <citation type="submission" date="2014-11" db="EMBL/GenBank/DDBJ databases">
        <authorList>
            <person name="Wibberg Daniel"/>
        </authorList>
    </citation>
    <scope>NUCLEOTIDE SEQUENCE [LARGE SCALE GENOMIC DNA]</scope>
    <source>
        <strain evidence="2">Rhizoctonia solani AG1-IB 7/3/14</strain>
    </source>
</reference>
<evidence type="ECO:0000256" key="1">
    <source>
        <dbReference type="SAM" id="MobiDB-lite"/>
    </source>
</evidence>
<feature type="compositionally biased region" description="Low complexity" evidence="1">
    <location>
        <begin position="217"/>
        <end position="226"/>
    </location>
</feature>
<feature type="compositionally biased region" description="Basic residues" evidence="1">
    <location>
        <begin position="80"/>
        <end position="92"/>
    </location>
</feature>
<accession>A0A0B7FAC0</accession>
<dbReference type="Proteomes" id="UP000059188">
    <property type="component" value="Unassembled WGS sequence"/>
</dbReference>
<dbReference type="EMBL" id="LN679116">
    <property type="protein sequence ID" value="CEL54490.1"/>
    <property type="molecule type" value="Genomic_DNA"/>
</dbReference>
<proteinExistence type="predicted"/>
<organism evidence="2 3">
    <name type="scientific">Thanatephorus cucumeris (strain AG1-IB / isolate 7/3/14)</name>
    <name type="common">Lettuce bottom rot fungus</name>
    <name type="synonym">Rhizoctonia solani</name>
    <dbReference type="NCBI Taxonomy" id="1108050"/>
    <lineage>
        <taxon>Eukaryota</taxon>
        <taxon>Fungi</taxon>
        <taxon>Dikarya</taxon>
        <taxon>Basidiomycota</taxon>
        <taxon>Agaricomycotina</taxon>
        <taxon>Agaricomycetes</taxon>
        <taxon>Cantharellales</taxon>
        <taxon>Ceratobasidiaceae</taxon>
        <taxon>Rhizoctonia</taxon>
        <taxon>Rhizoctonia solani AG-1</taxon>
    </lineage>
</organism>
<feature type="region of interest" description="Disordered" evidence="1">
    <location>
        <begin position="40"/>
        <end position="229"/>
    </location>
</feature>
<feature type="compositionally biased region" description="Acidic residues" evidence="1">
    <location>
        <begin position="145"/>
        <end position="154"/>
    </location>
</feature>
<evidence type="ECO:0000313" key="2">
    <source>
        <dbReference type="EMBL" id="CEL54490.1"/>
    </source>
</evidence>
<gene>
    <name evidence="2" type="ORF">RSOLAG1IB_07093</name>
</gene>
<feature type="compositionally biased region" description="Polar residues" evidence="1">
    <location>
        <begin position="166"/>
        <end position="176"/>
    </location>
</feature>
<evidence type="ECO:0000313" key="3">
    <source>
        <dbReference type="Proteomes" id="UP000059188"/>
    </source>
</evidence>
<name>A0A0B7FAC0_THACB</name>
<sequence length="325" mass="35921">MSCRRPPVMRRTATTVLAGGPRAGWHNPYDLEALRTTSDFSADDRTAPPESVLHSAAAQPLGLSSSDSAQAHTATTTSTSRRKSNARARQRPKQTEQSTTVIDLGASIIPICTPGTGTPPPPQSYASSSSLTRSDFDTGASSRMEEDEEEEEEYLTAIVGKRSRARSITSQQSTRLPISPPVTSPNTSTYELPISTPAIKRAREGREPVRRKRRKTTSSTVSTSTRGGEEEAVSLVTLIKHPQEKQPPQRKGWKGWVMVSDTEGSDNERPDMPPVILEKRTRSGRDFDQELPPLQRRARSRATFCASFLFCLLRDRYIYLLFAFA</sequence>
<dbReference type="AlphaFoldDB" id="A0A0B7FAC0"/>
<feature type="compositionally biased region" description="Low complexity" evidence="1">
    <location>
        <begin position="64"/>
        <end position="79"/>
    </location>
</feature>